<dbReference type="EMBL" id="LGIA01000205">
    <property type="protein sequence ID" value="KOH42954.1"/>
    <property type="molecule type" value="Genomic_DNA"/>
</dbReference>
<name>A0A0L8V3G6_9BACT</name>
<proteinExistence type="predicted"/>
<dbReference type="AlphaFoldDB" id="A0A0L8V3G6"/>
<comment type="caution">
    <text evidence="1">The sequence shown here is derived from an EMBL/GenBank/DDBJ whole genome shotgun (WGS) entry which is preliminary data.</text>
</comment>
<evidence type="ECO:0000313" key="1">
    <source>
        <dbReference type="EMBL" id="KOH42954.1"/>
    </source>
</evidence>
<organism evidence="1 2">
    <name type="scientific">Sunxiuqinia dokdonensis</name>
    <dbReference type="NCBI Taxonomy" id="1409788"/>
    <lineage>
        <taxon>Bacteria</taxon>
        <taxon>Pseudomonadati</taxon>
        <taxon>Bacteroidota</taxon>
        <taxon>Bacteroidia</taxon>
        <taxon>Marinilabiliales</taxon>
        <taxon>Prolixibacteraceae</taxon>
        <taxon>Sunxiuqinia</taxon>
    </lineage>
</organism>
<gene>
    <name evidence="1" type="ORF">NC99_41700</name>
</gene>
<accession>A0A0L8V3G6</accession>
<sequence>MPVIGRYELYQATHGKELGLRDFFKDNKNQYSEVGMIRLSNVVFGENKETGCFFYEIIDPGGHGHPSKIIFVEKTFNKWTIAREDYF</sequence>
<reference evidence="2" key="1">
    <citation type="submission" date="2015-07" db="EMBL/GenBank/DDBJ databases">
        <title>Genome sequencing of Sunxiuqinia dokdonensis strain SK.</title>
        <authorList>
            <person name="Ahn S."/>
            <person name="Kim B.-C."/>
        </authorList>
    </citation>
    <scope>NUCLEOTIDE SEQUENCE [LARGE SCALE GENOMIC DNA]</scope>
    <source>
        <strain evidence="2">SK</strain>
    </source>
</reference>
<keyword evidence="2" id="KW-1185">Reference proteome</keyword>
<dbReference type="Proteomes" id="UP000036958">
    <property type="component" value="Unassembled WGS sequence"/>
</dbReference>
<evidence type="ECO:0000313" key="2">
    <source>
        <dbReference type="Proteomes" id="UP000036958"/>
    </source>
</evidence>
<protein>
    <submittedName>
        <fullName evidence="1">Uncharacterized protein</fullName>
    </submittedName>
</protein>